<keyword evidence="5 10" id="KW-0552">Olfaction</keyword>
<keyword evidence="12" id="KW-1185">Reference proteome</keyword>
<name>A0A834KQE0_VESPE</name>
<keyword evidence="6 10" id="KW-1133">Transmembrane helix</keyword>
<dbReference type="GO" id="GO:0007165">
    <property type="term" value="P:signal transduction"/>
    <property type="evidence" value="ECO:0007669"/>
    <property type="project" value="UniProtKB-KW"/>
</dbReference>
<protein>
    <recommendedName>
        <fullName evidence="10">Odorant receptor</fullName>
    </recommendedName>
</protein>
<evidence type="ECO:0000256" key="8">
    <source>
        <dbReference type="ARBA" id="ARBA00023170"/>
    </source>
</evidence>
<sequence>MCTRGVSFFEQHFLLSNRLVQFVLGLRPNQNSNDQLFLLCSIIAYVLPILTHQIFMTDFKLKTTVMELRKIIGAFVMLSTYSATYFHFIEVKLLLIHFKQDCEQLSDEDELNIMEKYTKQSKSYVYVVVVSLSLYIVSITFSCILNVILYLFGILDDNQLTLPIPVDVSVGILYYCLLIYQTIAFYIVLIVGSTCFAVYLVAVQNACCQFTLIILKIRKPFKKQLKYMQKSCHIITVREEWDWIVDIINRYRKIFQVSIELKNASEIIKYSFYISGSIFTIYINFYVGQKLLNHGDAVFEELETQKLLLFMIQRSMKPSMLSVGGLYVSAHQVFAQLMEKAFSFAMVYYNVQ</sequence>
<dbReference type="Proteomes" id="UP000600918">
    <property type="component" value="Unassembled WGS sequence"/>
</dbReference>
<dbReference type="PANTHER" id="PTHR21137:SF35">
    <property type="entry name" value="ODORANT RECEPTOR 19A-RELATED"/>
    <property type="match status" value="1"/>
</dbReference>
<evidence type="ECO:0000256" key="10">
    <source>
        <dbReference type="RuleBase" id="RU351113"/>
    </source>
</evidence>
<dbReference type="PANTHER" id="PTHR21137">
    <property type="entry name" value="ODORANT RECEPTOR"/>
    <property type="match status" value="1"/>
</dbReference>
<evidence type="ECO:0000256" key="4">
    <source>
        <dbReference type="ARBA" id="ARBA00022692"/>
    </source>
</evidence>
<keyword evidence="3 10" id="KW-0716">Sensory transduction</keyword>
<comment type="subcellular location">
    <subcellularLocation>
        <location evidence="1 10">Cell membrane</location>
        <topology evidence="1 10">Multi-pass membrane protein</topology>
    </subcellularLocation>
</comment>
<evidence type="ECO:0000313" key="12">
    <source>
        <dbReference type="Proteomes" id="UP000600918"/>
    </source>
</evidence>
<reference evidence="11" key="1">
    <citation type="journal article" date="2020" name="G3 (Bethesda)">
        <title>High-Quality Assemblies for Three Invasive Social Wasps from the &lt;i&gt;Vespula&lt;/i&gt; Genus.</title>
        <authorList>
            <person name="Harrop T.W.R."/>
            <person name="Guhlin J."/>
            <person name="McLaughlin G.M."/>
            <person name="Permina E."/>
            <person name="Stockwell P."/>
            <person name="Gilligan J."/>
            <person name="Le Lec M.F."/>
            <person name="Gruber M.A.M."/>
            <person name="Quinn O."/>
            <person name="Lovegrove M."/>
            <person name="Duncan E.J."/>
            <person name="Remnant E.J."/>
            <person name="Van Eeckhoven J."/>
            <person name="Graham B."/>
            <person name="Knapp R.A."/>
            <person name="Langford K.W."/>
            <person name="Kronenberg Z."/>
            <person name="Press M.O."/>
            <person name="Eacker S.M."/>
            <person name="Wilson-Rankin E.E."/>
            <person name="Purcell J."/>
            <person name="Lester P.J."/>
            <person name="Dearden P.K."/>
        </authorList>
    </citation>
    <scope>NUCLEOTIDE SEQUENCE</scope>
    <source>
        <strain evidence="11">Volc-1</strain>
    </source>
</reference>
<dbReference type="GO" id="GO:0005886">
    <property type="term" value="C:plasma membrane"/>
    <property type="evidence" value="ECO:0007669"/>
    <property type="project" value="UniProtKB-SubCell"/>
</dbReference>
<dbReference type="EMBL" id="JACSDY010000013">
    <property type="protein sequence ID" value="KAF7411043.1"/>
    <property type="molecule type" value="Genomic_DNA"/>
</dbReference>
<evidence type="ECO:0000256" key="1">
    <source>
        <dbReference type="ARBA" id="ARBA00004651"/>
    </source>
</evidence>
<keyword evidence="7 10" id="KW-0472">Membrane</keyword>
<evidence type="ECO:0000256" key="7">
    <source>
        <dbReference type="ARBA" id="ARBA00023136"/>
    </source>
</evidence>
<dbReference type="GO" id="GO:0005549">
    <property type="term" value="F:odorant binding"/>
    <property type="evidence" value="ECO:0007669"/>
    <property type="project" value="InterPro"/>
</dbReference>
<comment type="similarity">
    <text evidence="10">Belongs to the insect chemoreceptor superfamily. Heteromeric odorant receptor channel (TC 1.A.69) family.</text>
</comment>
<dbReference type="InterPro" id="IPR004117">
    <property type="entry name" value="7tm6_olfct_rcpt"/>
</dbReference>
<organism evidence="11 12">
    <name type="scientific">Vespula pensylvanica</name>
    <name type="common">Western yellow jacket</name>
    <name type="synonym">Wasp</name>
    <dbReference type="NCBI Taxonomy" id="30213"/>
    <lineage>
        <taxon>Eukaryota</taxon>
        <taxon>Metazoa</taxon>
        <taxon>Ecdysozoa</taxon>
        <taxon>Arthropoda</taxon>
        <taxon>Hexapoda</taxon>
        <taxon>Insecta</taxon>
        <taxon>Pterygota</taxon>
        <taxon>Neoptera</taxon>
        <taxon>Endopterygota</taxon>
        <taxon>Hymenoptera</taxon>
        <taxon>Apocrita</taxon>
        <taxon>Aculeata</taxon>
        <taxon>Vespoidea</taxon>
        <taxon>Vespidae</taxon>
        <taxon>Vespinae</taxon>
        <taxon>Vespula</taxon>
    </lineage>
</organism>
<comment type="caution">
    <text evidence="10">Lacks conserved residue(s) required for the propagation of feature annotation.</text>
</comment>
<keyword evidence="2" id="KW-1003">Cell membrane</keyword>
<evidence type="ECO:0000256" key="2">
    <source>
        <dbReference type="ARBA" id="ARBA00022475"/>
    </source>
</evidence>
<evidence type="ECO:0000256" key="5">
    <source>
        <dbReference type="ARBA" id="ARBA00022725"/>
    </source>
</evidence>
<feature type="transmembrane region" description="Helical" evidence="10">
    <location>
        <begin position="71"/>
        <end position="89"/>
    </location>
</feature>
<gene>
    <name evidence="11" type="ORF">H0235_013650</name>
</gene>
<keyword evidence="8 10" id="KW-0675">Receptor</keyword>
<evidence type="ECO:0000313" key="11">
    <source>
        <dbReference type="EMBL" id="KAF7411043.1"/>
    </source>
</evidence>
<accession>A0A834KQE0</accession>
<feature type="transmembrane region" description="Helical" evidence="10">
    <location>
        <begin position="124"/>
        <end position="152"/>
    </location>
</feature>
<comment type="caution">
    <text evidence="11">The sequence shown here is derived from an EMBL/GenBank/DDBJ whole genome shotgun (WGS) entry which is preliminary data.</text>
</comment>
<evidence type="ECO:0000256" key="3">
    <source>
        <dbReference type="ARBA" id="ARBA00022606"/>
    </source>
</evidence>
<keyword evidence="4 10" id="KW-0812">Transmembrane</keyword>
<dbReference type="GO" id="GO:0004984">
    <property type="term" value="F:olfactory receptor activity"/>
    <property type="evidence" value="ECO:0007669"/>
    <property type="project" value="InterPro"/>
</dbReference>
<proteinExistence type="inferred from homology"/>
<keyword evidence="9 10" id="KW-0807">Transducer</keyword>
<feature type="transmembrane region" description="Helical" evidence="10">
    <location>
        <begin position="172"/>
        <end position="190"/>
    </location>
</feature>
<evidence type="ECO:0000256" key="9">
    <source>
        <dbReference type="ARBA" id="ARBA00023224"/>
    </source>
</evidence>
<dbReference type="AlphaFoldDB" id="A0A834KQE0"/>
<feature type="transmembrane region" description="Helical" evidence="10">
    <location>
        <begin position="36"/>
        <end position="59"/>
    </location>
</feature>
<evidence type="ECO:0000256" key="6">
    <source>
        <dbReference type="ARBA" id="ARBA00022989"/>
    </source>
</evidence>